<dbReference type="InterPro" id="IPR016040">
    <property type="entry name" value="NAD(P)-bd_dom"/>
</dbReference>
<evidence type="ECO:0000259" key="1">
    <source>
        <dbReference type="Pfam" id="PF13460"/>
    </source>
</evidence>
<proteinExistence type="predicted"/>
<name>A0A399J9H7_9MICC</name>
<dbReference type="RefSeq" id="WP_119424666.1">
    <property type="nucleotide sequence ID" value="NZ_QQXK01000014.1"/>
</dbReference>
<dbReference type="SUPFAM" id="SSF51735">
    <property type="entry name" value="NAD(P)-binding Rossmann-fold domains"/>
    <property type="match status" value="1"/>
</dbReference>
<comment type="caution">
    <text evidence="2">The sequence shown here is derived from an EMBL/GenBank/DDBJ whole genome shotgun (WGS) entry which is preliminary data.</text>
</comment>
<dbReference type="AlphaFoldDB" id="A0A399J9H7"/>
<dbReference type="PANTHER" id="PTHR12126">
    <property type="entry name" value="NADH-UBIQUINONE OXIDOREDUCTASE 39 KDA SUBUNIT-RELATED"/>
    <property type="match status" value="1"/>
</dbReference>
<dbReference type="Gene3D" id="3.40.50.720">
    <property type="entry name" value="NAD(P)-binding Rossmann-like Domain"/>
    <property type="match status" value="1"/>
</dbReference>
<organism evidence="2 3">
    <name type="scientific">Galactobacter valiniphilus</name>
    <dbReference type="NCBI Taxonomy" id="2676122"/>
    <lineage>
        <taxon>Bacteria</taxon>
        <taxon>Bacillati</taxon>
        <taxon>Actinomycetota</taxon>
        <taxon>Actinomycetes</taxon>
        <taxon>Micrococcales</taxon>
        <taxon>Micrococcaceae</taxon>
        <taxon>Galactobacter</taxon>
    </lineage>
</organism>
<accession>A0A399J9H7</accession>
<dbReference type="EMBL" id="QQXK01000014">
    <property type="protein sequence ID" value="RII42215.1"/>
    <property type="molecule type" value="Genomic_DNA"/>
</dbReference>
<reference evidence="2 3" key="1">
    <citation type="submission" date="2018-07" db="EMBL/GenBank/DDBJ databases">
        <title>Arthrobacter sp. nov., isolated from raw cow's milk with high bacterial count.</title>
        <authorList>
            <person name="Hahne J."/>
            <person name="Isele D."/>
            <person name="Lipski A."/>
        </authorList>
    </citation>
    <scope>NUCLEOTIDE SEQUENCE [LARGE SCALE GENOMIC DNA]</scope>
    <source>
        <strain evidence="2 3">JZ R-35</strain>
    </source>
</reference>
<keyword evidence="3" id="KW-1185">Reference proteome</keyword>
<sequence>MRMAILGGRGTLGTLVAGALRQRGHEVAALGRRDGVDALTGEGLDAALAGVDVVVDALNFQGMSATKARAFFGGTARTVAAAAARAGVKRVVVVSIAGASEPEVHRRHGYYAGKAEQEAAYVDAATAAATGRAAEGAPATIVHSTQWFELVDQMVSMIPLGPAALLPTMRMAAVSAASVAEFVAATAERDAAEDTLPPVRSVDIRGPEVATGAELARSIAAVRGTVGGRRPRVVWELPLFGKAIASGGLIPGGPRGEAVIGAAGGVEPVTIDPVTVREWAGRGERG</sequence>
<dbReference type="PANTHER" id="PTHR12126:SF16">
    <property type="entry name" value="MIOREX COMPLEX COMPONENT 2"/>
    <property type="match status" value="1"/>
</dbReference>
<protein>
    <submittedName>
        <fullName evidence="2">Epimerase</fullName>
    </submittedName>
</protein>
<dbReference type="InterPro" id="IPR051207">
    <property type="entry name" value="ComplexI_NDUFA9_subunit"/>
</dbReference>
<dbReference type="InterPro" id="IPR036291">
    <property type="entry name" value="NAD(P)-bd_dom_sf"/>
</dbReference>
<dbReference type="Proteomes" id="UP000265419">
    <property type="component" value="Unassembled WGS sequence"/>
</dbReference>
<dbReference type="GO" id="GO:0044877">
    <property type="term" value="F:protein-containing complex binding"/>
    <property type="evidence" value="ECO:0007669"/>
    <property type="project" value="TreeGrafter"/>
</dbReference>
<dbReference type="Pfam" id="PF13460">
    <property type="entry name" value="NAD_binding_10"/>
    <property type="match status" value="1"/>
</dbReference>
<gene>
    <name evidence="2" type="ORF">DWB68_08260</name>
</gene>
<feature type="domain" description="NAD(P)-binding" evidence="1">
    <location>
        <begin position="8"/>
        <end position="188"/>
    </location>
</feature>
<evidence type="ECO:0000313" key="2">
    <source>
        <dbReference type="EMBL" id="RII42215.1"/>
    </source>
</evidence>
<evidence type="ECO:0000313" key="3">
    <source>
        <dbReference type="Proteomes" id="UP000265419"/>
    </source>
</evidence>